<keyword evidence="2 11" id="KW-0813">Transport</keyword>
<dbReference type="Pfam" id="PF00858">
    <property type="entry name" value="ASC"/>
    <property type="match status" value="1"/>
</dbReference>
<keyword evidence="13" id="KW-1185">Reference proteome</keyword>
<keyword evidence="8 12" id="KW-0472">Membrane</keyword>
<dbReference type="Proteomes" id="UP001165740">
    <property type="component" value="Chromosome 5"/>
</dbReference>
<dbReference type="GO" id="GO:0015280">
    <property type="term" value="F:ligand-gated sodium channel activity"/>
    <property type="evidence" value="ECO:0007669"/>
    <property type="project" value="TreeGrafter"/>
</dbReference>
<dbReference type="OrthoDB" id="6021021at2759"/>
<dbReference type="InterPro" id="IPR001873">
    <property type="entry name" value="ENaC"/>
</dbReference>
<evidence type="ECO:0000256" key="2">
    <source>
        <dbReference type="ARBA" id="ARBA00022448"/>
    </source>
</evidence>
<evidence type="ECO:0000256" key="8">
    <source>
        <dbReference type="ARBA" id="ARBA00023136"/>
    </source>
</evidence>
<evidence type="ECO:0000256" key="7">
    <source>
        <dbReference type="ARBA" id="ARBA00023065"/>
    </source>
</evidence>
<keyword evidence="6" id="KW-0915">Sodium</keyword>
<proteinExistence type="inferred from homology"/>
<evidence type="ECO:0000256" key="3">
    <source>
        <dbReference type="ARBA" id="ARBA00022461"/>
    </source>
</evidence>
<dbReference type="AlphaFoldDB" id="A0A9W3AB74"/>
<keyword evidence="3 11" id="KW-0894">Sodium channel</keyword>
<dbReference type="PANTHER" id="PTHR11690:SF248">
    <property type="entry name" value="PICKPOCKET 17, ISOFORM A"/>
    <property type="match status" value="1"/>
</dbReference>
<reference evidence="14" key="1">
    <citation type="submission" date="2025-08" db="UniProtKB">
        <authorList>
            <consortium name="RefSeq"/>
        </authorList>
    </citation>
    <scope>IDENTIFICATION</scope>
</reference>
<feature type="transmembrane region" description="Helical" evidence="12">
    <location>
        <begin position="54"/>
        <end position="74"/>
    </location>
</feature>
<dbReference type="GO" id="GO:0005886">
    <property type="term" value="C:plasma membrane"/>
    <property type="evidence" value="ECO:0007669"/>
    <property type="project" value="TreeGrafter"/>
</dbReference>
<evidence type="ECO:0000256" key="5">
    <source>
        <dbReference type="ARBA" id="ARBA00022989"/>
    </source>
</evidence>
<gene>
    <name evidence="14" type="primary">LOC106079734</name>
</gene>
<comment type="subcellular location">
    <subcellularLocation>
        <location evidence="1">Membrane</location>
        <topology evidence="1">Multi-pass membrane protein</topology>
    </subcellularLocation>
</comment>
<keyword evidence="10 11" id="KW-0407">Ion channel</keyword>
<dbReference type="PANTHER" id="PTHR11690">
    <property type="entry name" value="AMILORIDE-SENSITIVE SODIUM CHANNEL-RELATED"/>
    <property type="match status" value="1"/>
</dbReference>
<dbReference type="Gene3D" id="2.60.470.10">
    <property type="entry name" value="Acid-sensing ion channels like domains"/>
    <property type="match status" value="1"/>
</dbReference>
<dbReference type="RefSeq" id="XP_055884552.1">
    <property type="nucleotide sequence ID" value="XM_056028577.1"/>
</dbReference>
<evidence type="ECO:0000256" key="11">
    <source>
        <dbReference type="RuleBase" id="RU000679"/>
    </source>
</evidence>
<sequence>MTKVKALSYLEKAVEKGDKKSSKLWDTFTFYTSRVSLHGIVFAVDSKHTLNRSLWILILLGATAALTVQLYNNINRYFEYGTRSEIHLGFSSLEFPAITLCNVNIMRMSMLNESSSDLQEFIASLQKLDLRAKAGSSRAEKKGFVNEYGKNNYGSNVYFNDFLDSYDAGAKLNDSEVEDYDQGEDSYYDTSKPKSWSAVGKRSFLVNLFDKLTDYYSFMDLSKQQNVSHQFDDMLRQCSFATRRCIKNFTKITYSDHGNCYTIQNKSYVSYTSGPQGGLQLILYLETDEYLPLLTSGKGAQIVIHKQKTIPLPDDGISVSVGQQTMIGIQQTRISRLGEPYSKCRNVEEFFKKYKAVYTRKLCKKMCLLERISKECKCEYRHYQPITELFNFTSSNVCNSSQDAECVARIRMSFRADDDNCGCYDPCEETVFETQISSRSWPNKDIADVLMAGVCSEKPAVCSKTYNEIRNFFRDNFLKVNIFYRDLNYKKITEIANYEVHQLLSDIGGSLGLWMGLSVLSLLEILQVTLHLLQCWLGCRQGVSVDLNIQQ</sequence>
<accession>A0A9W3AB74</accession>
<evidence type="ECO:0000256" key="4">
    <source>
        <dbReference type="ARBA" id="ARBA00022692"/>
    </source>
</evidence>
<evidence type="ECO:0000313" key="13">
    <source>
        <dbReference type="Proteomes" id="UP001165740"/>
    </source>
</evidence>
<dbReference type="GeneID" id="106079734"/>
<protein>
    <submittedName>
        <fullName evidence="14">Amiloride-sensitive sodium channel subunit gamma-like isoform X1</fullName>
    </submittedName>
</protein>
<keyword evidence="4 11" id="KW-0812">Transmembrane</keyword>
<organism evidence="13 14">
    <name type="scientific">Biomphalaria glabrata</name>
    <name type="common">Bloodfluke planorb</name>
    <name type="synonym">Freshwater snail</name>
    <dbReference type="NCBI Taxonomy" id="6526"/>
    <lineage>
        <taxon>Eukaryota</taxon>
        <taxon>Metazoa</taxon>
        <taxon>Spiralia</taxon>
        <taxon>Lophotrochozoa</taxon>
        <taxon>Mollusca</taxon>
        <taxon>Gastropoda</taxon>
        <taxon>Heterobranchia</taxon>
        <taxon>Euthyneura</taxon>
        <taxon>Panpulmonata</taxon>
        <taxon>Hygrophila</taxon>
        <taxon>Lymnaeoidea</taxon>
        <taxon>Planorbidae</taxon>
        <taxon>Biomphalaria</taxon>
    </lineage>
</organism>
<evidence type="ECO:0000256" key="12">
    <source>
        <dbReference type="SAM" id="Phobius"/>
    </source>
</evidence>
<evidence type="ECO:0000313" key="14">
    <source>
        <dbReference type="RefSeq" id="XP_055884552.1"/>
    </source>
</evidence>
<keyword evidence="9 11" id="KW-0739">Sodium transport</keyword>
<evidence type="ECO:0000256" key="10">
    <source>
        <dbReference type="ARBA" id="ARBA00023303"/>
    </source>
</evidence>
<dbReference type="Gene3D" id="1.10.287.770">
    <property type="entry name" value="YojJ-like"/>
    <property type="match status" value="1"/>
</dbReference>
<comment type="similarity">
    <text evidence="11">Belongs to the amiloride-sensitive sodium channel (TC 1.A.6) family.</text>
</comment>
<evidence type="ECO:0000256" key="6">
    <source>
        <dbReference type="ARBA" id="ARBA00023053"/>
    </source>
</evidence>
<keyword evidence="7 11" id="KW-0406">Ion transport</keyword>
<evidence type="ECO:0000256" key="9">
    <source>
        <dbReference type="ARBA" id="ARBA00023201"/>
    </source>
</evidence>
<evidence type="ECO:0000256" key="1">
    <source>
        <dbReference type="ARBA" id="ARBA00004141"/>
    </source>
</evidence>
<dbReference type="OMA" id="PICESAK"/>
<dbReference type="PRINTS" id="PR01078">
    <property type="entry name" value="AMINACHANNEL"/>
</dbReference>
<keyword evidence="5 12" id="KW-1133">Transmembrane helix</keyword>
<name>A0A9W3AB74_BIOGL</name>